<dbReference type="AlphaFoldDB" id="A0A9P7RY65"/>
<evidence type="ECO:0000313" key="2">
    <source>
        <dbReference type="EMBL" id="KAG7091916.1"/>
    </source>
</evidence>
<dbReference type="OrthoDB" id="3009080at2759"/>
<feature type="chain" id="PRO_5040376672" evidence="1">
    <location>
        <begin position="18"/>
        <end position="149"/>
    </location>
</feature>
<keyword evidence="1" id="KW-0732">Signal</keyword>
<sequence length="149" mass="17242">MFIRLLTFLSVVEYALCQYPSDPCTKLAGKKWVAPSDLRACFQSFKVEPVIKDNILDVISRTLAFHTSVNYQIQAPPPFDKDVHEDLAADLARIRHQSYFSDYDLHIDLSRTLKRLNDGHCVWINTCYDCEFVLCLPHHFQEGYSVVDQ</sequence>
<dbReference type="Proteomes" id="UP001049176">
    <property type="component" value="Chromosome 5"/>
</dbReference>
<dbReference type="KEGG" id="more:E1B28_008311"/>
<evidence type="ECO:0000313" key="3">
    <source>
        <dbReference type="Proteomes" id="UP001049176"/>
    </source>
</evidence>
<keyword evidence="3" id="KW-1185">Reference proteome</keyword>
<comment type="caution">
    <text evidence="2">The sequence shown here is derived from an EMBL/GenBank/DDBJ whole genome shotgun (WGS) entry which is preliminary data.</text>
</comment>
<name>A0A9P7RY65_9AGAR</name>
<gene>
    <name evidence="2" type="ORF">E1B28_008311</name>
</gene>
<reference evidence="2" key="1">
    <citation type="journal article" date="2021" name="Genome Biol. Evol.">
        <title>The assembled and annotated genome of the fairy-ring fungus Marasmius oreades.</title>
        <authorList>
            <person name="Hiltunen M."/>
            <person name="Ament-Velasquez S.L."/>
            <person name="Johannesson H."/>
        </authorList>
    </citation>
    <scope>NUCLEOTIDE SEQUENCE</scope>
    <source>
        <strain evidence="2">03SP1</strain>
    </source>
</reference>
<feature type="signal peptide" evidence="1">
    <location>
        <begin position="1"/>
        <end position="17"/>
    </location>
</feature>
<protein>
    <submittedName>
        <fullName evidence="2">Uncharacterized protein</fullName>
    </submittedName>
</protein>
<evidence type="ECO:0000256" key="1">
    <source>
        <dbReference type="SAM" id="SignalP"/>
    </source>
</evidence>
<dbReference type="GeneID" id="66077387"/>
<proteinExistence type="predicted"/>
<dbReference type="EMBL" id="CM032185">
    <property type="protein sequence ID" value="KAG7091916.1"/>
    <property type="molecule type" value="Genomic_DNA"/>
</dbReference>
<organism evidence="2 3">
    <name type="scientific">Marasmius oreades</name>
    <name type="common">fairy-ring Marasmius</name>
    <dbReference type="NCBI Taxonomy" id="181124"/>
    <lineage>
        <taxon>Eukaryota</taxon>
        <taxon>Fungi</taxon>
        <taxon>Dikarya</taxon>
        <taxon>Basidiomycota</taxon>
        <taxon>Agaricomycotina</taxon>
        <taxon>Agaricomycetes</taxon>
        <taxon>Agaricomycetidae</taxon>
        <taxon>Agaricales</taxon>
        <taxon>Marasmiineae</taxon>
        <taxon>Marasmiaceae</taxon>
        <taxon>Marasmius</taxon>
    </lineage>
</organism>
<dbReference type="RefSeq" id="XP_043008386.1">
    <property type="nucleotide sequence ID" value="XM_043153102.1"/>
</dbReference>
<accession>A0A9P7RY65</accession>